<evidence type="ECO:0000313" key="11">
    <source>
        <dbReference type="EMBL" id="AIH03442.1"/>
    </source>
</evidence>
<evidence type="ECO:0000256" key="3">
    <source>
        <dbReference type="ARBA" id="ARBA00016507"/>
    </source>
</evidence>
<evidence type="ECO:0000256" key="9">
    <source>
        <dbReference type="SAM" id="MobiDB-lite"/>
    </source>
</evidence>
<evidence type="ECO:0000256" key="8">
    <source>
        <dbReference type="SAM" id="Coils"/>
    </source>
</evidence>
<dbReference type="eggNOG" id="COG1317">
    <property type="taxonomic scope" value="Bacteria"/>
</dbReference>
<dbReference type="GO" id="GO:0015031">
    <property type="term" value="P:protein transport"/>
    <property type="evidence" value="ECO:0007669"/>
    <property type="project" value="UniProtKB-KW"/>
</dbReference>
<dbReference type="PANTHER" id="PTHR34982:SF1">
    <property type="entry name" value="FLAGELLAR ASSEMBLY PROTEIN FLIH"/>
    <property type="match status" value="1"/>
</dbReference>
<dbReference type="EMBL" id="CP008796">
    <property type="protein sequence ID" value="AIH03442.1"/>
    <property type="molecule type" value="Genomic_DNA"/>
</dbReference>
<feature type="domain" description="Flagellar assembly protein FliH/Type III secretion system HrpE" evidence="10">
    <location>
        <begin position="121"/>
        <end position="245"/>
    </location>
</feature>
<keyword evidence="5" id="KW-1005">Bacterial flagellum biogenesis</keyword>
<accession>A0A075WXY7</accession>
<dbReference type="RefSeq" id="WP_038063140.1">
    <property type="nucleotide sequence ID" value="NZ_CP008796.1"/>
</dbReference>
<dbReference type="Proteomes" id="UP000028481">
    <property type="component" value="Chromosome"/>
</dbReference>
<comment type="function">
    <text evidence="1">Needed for flagellar regrowth and assembly.</text>
</comment>
<feature type="region of interest" description="Disordered" evidence="9">
    <location>
        <begin position="22"/>
        <end position="52"/>
    </location>
</feature>
<dbReference type="PANTHER" id="PTHR34982">
    <property type="entry name" value="YOP PROTEINS TRANSLOCATION PROTEIN L"/>
    <property type="match status" value="1"/>
</dbReference>
<sequence length="254" mass="28889">MSKVLKSHKISCFELLTPDLTPSEEESFKSILREQEETNKDSNKKASTVSPEELLEQRLKEAYEKGYQQGFELGKTEGFQAGYHEGLTRGYEEGKAKVEEELKTKYQELEEALKKEFQLKLEEVSKFLKNLEEEVQALVLNLDKEVLTLALKIAQKMVLKEITIEKETTLNLIKEALNYIAEGIEINLKVNPEEFGFIKENLSQLVGPSSKINLIADPNISKGGVFMETALGVVDATLEKRWERLLAELFKDEG</sequence>
<keyword evidence="4" id="KW-0813">Transport</keyword>
<evidence type="ECO:0000259" key="10">
    <source>
        <dbReference type="Pfam" id="PF02108"/>
    </source>
</evidence>
<evidence type="ECO:0000256" key="4">
    <source>
        <dbReference type="ARBA" id="ARBA00022448"/>
    </source>
</evidence>
<dbReference type="Pfam" id="PF02108">
    <property type="entry name" value="FliH"/>
    <property type="match status" value="1"/>
</dbReference>
<gene>
    <name evidence="11" type="ORF">HL41_00555</name>
</gene>
<dbReference type="KEGG" id="tcm:HL41_00555"/>
<proteinExistence type="inferred from homology"/>
<dbReference type="GO" id="GO:0005829">
    <property type="term" value="C:cytosol"/>
    <property type="evidence" value="ECO:0007669"/>
    <property type="project" value="TreeGrafter"/>
</dbReference>
<reference evidence="11 12" key="1">
    <citation type="journal article" date="2015" name="Genome Announc.">
        <title>Genome Sequence of a Sulfate-Reducing Thermophilic Bacterium, Thermodesulfobacterium commune DSM 2178T (Phylum Thermodesulfobacteria).</title>
        <authorList>
            <person name="Bhatnagar S."/>
            <person name="Badger J.H."/>
            <person name="Madupu R."/>
            <person name="Khouri H.M."/>
            <person name="O'Connor E.M."/>
            <person name="Robb F.T."/>
            <person name="Ward N.L."/>
            <person name="Eisen J.A."/>
        </authorList>
    </citation>
    <scope>NUCLEOTIDE SEQUENCE [LARGE SCALE GENOMIC DNA]</scope>
    <source>
        <strain evidence="11 12">DSM 2178</strain>
    </source>
</reference>
<dbReference type="AlphaFoldDB" id="A0A075WXY7"/>
<dbReference type="OrthoDB" id="9804654at2"/>
<evidence type="ECO:0000256" key="7">
    <source>
        <dbReference type="ARBA" id="ARBA00023225"/>
    </source>
</evidence>
<keyword evidence="8" id="KW-0175">Coiled coil</keyword>
<evidence type="ECO:0000256" key="5">
    <source>
        <dbReference type="ARBA" id="ARBA00022795"/>
    </source>
</evidence>
<keyword evidence="12" id="KW-1185">Reference proteome</keyword>
<protein>
    <recommendedName>
        <fullName evidence="3">Flagellar assembly protein FliH</fullName>
    </recommendedName>
</protein>
<organism evidence="11 12">
    <name type="scientific">Thermodesulfobacterium commune DSM 2178</name>
    <dbReference type="NCBI Taxonomy" id="289377"/>
    <lineage>
        <taxon>Bacteria</taxon>
        <taxon>Pseudomonadati</taxon>
        <taxon>Thermodesulfobacteriota</taxon>
        <taxon>Thermodesulfobacteria</taxon>
        <taxon>Thermodesulfobacteriales</taxon>
        <taxon>Thermodesulfobacteriaceae</taxon>
        <taxon>Thermodesulfobacterium</taxon>
    </lineage>
</organism>
<feature type="coiled-coil region" evidence="8">
    <location>
        <begin position="95"/>
        <end position="148"/>
    </location>
</feature>
<evidence type="ECO:0000256" key="1">
    <source>
        <dbReference type="ARBA" id="ARBA00003041"/>
    </source>
</evidence>
<evidence type="ECO:0000256" key="6">
    <source>
        <dbReference type="ARBA" id="ARBA00022927"/>
    </source>
</evidence>
<dbReference type="GO" id="GO:0044781">
    <property type="term" value="P:bacterial-type flagellum organization"/>
    <property type="evidence" value="ECO:0007669"/>
    <property type="project" value="UniProtKB-KW"/>
</dbReference>
<evidence type="ECO:0000313" key="12">
    <source>
        <dbReference type="Proteomes" id="UP000028481"/>
    </source>
</evidence>
<comment type="similarity">
    <text evidence="2">Belongs to the FliH family.</text>
</comment>
<dbReference type="SUPFAM" id="SSF160527">
    <property type="entry name" value="V-type ATPase subunit E-like"/>
    <property type="match status" value="1"/>
</dbReference>
<dbReference type="InterPro" id="IPR018035">
    <property type="entry name" value="Flagellar_FliH/T3SS_HrpE"/>
</dbReference>
<keyword evidence="6" id="KW-0653">Protein transport</keyword>
<evidence type="ECO:0000256" key="2">
    <source>
        <dbReference type="ARBA" id="ARBA00006602"/>
    </source>
</evidence>
<dbReference type="PaxDb" id="289377-HL41_00555"/>
<dbReference type="HOGENOM" id="CLU_1184589_0_0_0"/>
<dbReference type="InterPro" id="IPR051472">
    <property type="entry name" value="T3SS_Stator/FliH"/>
</dbReference>
<name>A0A075WXY7_9BACT</name>
<feature type="compositionally biased region" description="Basic and acidic residues" evidence="9">
    <location>
        <begin position="26"/>
        <end position="44"/>
    </location>
</feature>
<dbReference type="STRING" id="289377.HL41_00555"/>
<keyword evidence="7" id="KW-1006">Bacterial flagellum protein export</keyword>